<organism evidence="4 6">
    <name type="scientific">Hibiscus sabdariffa</name>
    <name type="common">roselle</name>
    <dbReference type="NCBI Taxonomy" id="183260"/>
    <lineage>
        <taxon>Eukaryota</taxon>
        <taxon>Viridiplantae</taxon>
        <taxon>Streptophyta</taxon>
        <taxon>Embryophyta</taxon>
        <taxon>Tracheophyta</taxon>
        <taxon>Spermatophyta</taxon>
        <taxon>Magnoliopsida</taxon>
        <taxon>eudicotyledons</taxon>
        <taxon>Gunneridae</taxon>
        <taxon>Pentapetalae</taxon>
        <taxon>rosids</taxon>
        <taxon>malvids</taxon>
        <taxon>Malvales</taxon>
        <taxon>Malvaceae</taxon>
        <taxon>Malvoideae</taxon>
        <taxon>Hibiscus</taxon>
    </lineage>
</organism>
<dbReference type="Pfam" id="PF00258">
    <property type="entry name" value="Flavodoxin_1"/>
    <property type="match status" value="1"/>
</dbReference>
<accession>A0ABR2AHH4</accession>
<dbReference type="InterPro" id="IPR001094">
    <property type="entry name" value="Flavdoxin-like"/>
</dbReference>
<sequence length="196" mass="22770">MVTPSVTPSSPVRSTTPLYAKDNLKSWSTTLTSMTPMMFSLALFFRLFLWLVMILTTFVALFIGCIVICSGDDYATDDDEYEEKLKKESLAFFFLATRYGDGEPTDNAARFYKWFNEGKEREEWLQNMKYRVFGLGNRQYEHFNKVAKVVDGILAEQAHQKSLPYLLWLLMPLIQLKLIDKDTLHRLLARMNMHNG</sequence>
<comment type="caution">
    <text evidence="4">The sequence shown here is derived from an EMBL/GenBank/DDBJ whole genome shotgun (WGS) entry which is preliminary data.</text>
</comment>
<feature type="transmembrane region" description="Helical" evidence="2">
    <location>
        <begin position="47"/>
        <end position="69"/>
    </location>
</feature>
<dbReference type="PROSITE" id="PS50902">
    <property type="entry name" value="FLAVODOXIN_LIKE"/>
    <property type="match status" value="1"/>
</dbReference>
<dbReference type="InterPro" id="IPR029039">
    <property type="entry name" value="Flavoprotein-like_sf"/>
</dbReference>
<reference evidence="4 6" key="1">
    <citation type="journal article" date="2024" name="G3 (Bethesda)">
        <title>Genome assembly of Hibiscus sabdariffa L. provides insights into metabolisms of medicinal natural products.</title>
        <authorList>
            <person name="Kim T."/>
        </authorList>
    </citation>
    <scope>NUCLEOTIDE SEQUENCE [LARGE SCALE GENOMIC DNA]</scope>
    <source>
        <strain evidence="4">TK-2024</strain>
        <tissue evidence="4">Old leaves</tissue>
    </source>
</reference>
<name>A0ABR2AHH4_9ROSI</name>
<dbReference type="Gene3D" id="3.40.50.360">
    <property type="match status" value="1"/>
</dbReference>
<keyword evidence="2" id="KW-1133">Transmembrane helix</keyword>
<dbReference type="PANTHER" id="PTHR19384:SF17">
    <property type="entry name" value="NADPH--CYTOCHROME P450 REDUCTASE"/>
    <property type="match status" value="1"/>
</dbReference>
<evidence type="ECO:0000313" key="6">
    <source>
        <dbReference type="Proteomes" id="UP001396334"/>
    </source>
</evidence>
<evidence type="ECO:0000256" key="1">
    <source>
        <dbReference type="ARBA" id="ARBA00022630"/>
    </source>
</evidence>
<keyword evidence="6" id="KW-1185">Reference proteome</keyword>
<keyword evidence="2" id="KW-0812">Transmembrane</keyword>
<evidence type="ECO:0000313" key="4">
    <source>
        <dbReference type="EMBL" id="KAK8492249.1"/>
    </source>
</evidence>
<evidence type="ECO:0000313" key="5">
    <source>
        <dbReference type="EMBL" id="KAK8972060.1"/>
    </source>
</evidence>
<feature type="domain" description="Flavodoxin-like" evidence="3">
    <location>
        <begin position="41"/>
        <end position="196"/>
    </location>
</feature>
<dbReference type="SUPFAM" id="SSF52218">
    <property type="entry name" value="Flavoproteins"/>
    <property type="match status" value="1"/>
</dbReference>
<dbReference type="EMBL" id="JBBPBN010000253">
    <property type="protein sequence ID" value="KAK8492249.1"/>
    <property type="molecule type" value="Genomic_DNA"/>
</dbReference>
<dbReference type="InterPro" id="IPR008254">
    <property type="entry name" value="Flavodoxin/NO_synth"/>
</dbReference>
<dbReference type="PANTHER" id="PTHR19384">
    <property type="entry name" value="NITRIC OXIDE SYNTHASE-RELATED"/>
    <property type="match status" value="1"/>
</dbReference>
<proteinExistence type="predicted"/>
<gene>
    <name evidence="4" type="ORF">V6N11_039708</name>
    <name evidence="5" type="ORF">V6N11_063324</name>
</gene>
<evidence type="ECO:0000256" key="2">
    <source>
        <dbReference type="SAM" id="Phobius"/>
    </source>
</evidence>
<dbReference type="Proteomes" id="UP001396334">
    <property type="component" value="Unassembled WGS sequence"/>
</dbReference>
<protein>
    <recommendedName>
        <fullName evidence="3">Flavodoxin-like domain-containing protein</fullName>
    </recommendedName>
</protein>
<evidence type="ECO:0000259" key="3">
    <source>
        <dbReference type="PROSITE" id="PS50902"/>
    </source>
</evidence>
<dbReference type="PRINTS" id="PR00369">
    <property type="entry name" value="FLAVODOXIN"/>
</dbReference>
<dbReference type="EMBL" id="JBBPBN010000228">
    <property type="protein sequence ID" value="KAK8972060.1"/>
    <property type="molecule type" value="Genomic_DNA"/>
</dbReference>
<keyword evidence="2" id="KW-0472">Membrane</keyword>
<keyword evidence="1" id="KW-0285">Flavoprotein</keyword>